<reference evidence="9" key="1">
    <citation type="submission" date="2020-11" db="EMBL/GenBank/DDBJ databases">
        <authorList>
            <consortium name="DOE Joint Genome Institute"/>
            <person name="Ahrendt S."/>
            <person name="Riley R."/>
            <person name="Andreopoulos W."/>
            <person name="LaButti K."/>
            <person name="Pangilinan J."/>
            <person name="Ruiz-duenas F.J."/>
            <person name="Barrasa J.M."/>
            <person name="Sanchez-Garcia M."/>
            <person name="Camarero S."/>
            <person name="Miyauchi S."/>
            <person name="Serrano A."/>
            <person name="Linde D."/>
            <person name="Babiker R."/>
            <person name="Drula E."/>
            <person name="Ayuso-Fernandez I."/>
            <person name="Pacheco R."/>
            <person name="Padilla G."/>
            <person name="Ferreira P."/>
            <person name="Barriuso J."/>
            <person name="Kellner H."/>
            <person name="Castanera R."/>
            <person name="Alfaro M."/>
            <person name="Ramirez L."/>
            <person name="Pisabarro A.G."/>
            <person name="Kuo A."/>
            <person name="Tritt A."/>
            <person name="Lipzen A."/>
            <person name="He G."/>
            <person name="Yan M."/>
            <person name="Ng V."/>
            <person name="Cullen D."/>
            <person name="Martin F."/>
            <person name="Rosso M.-N."/>
            <person name="Henrissat B."/>
            <person name="Hibbett D."/>
            <person name="Martinez A.T."/>
            <person name="Grigoriev I.V."/>
        </authorList>
    </citation>
    <scope>NUCLEOTIDE SEQUENCE</scope>
    <source>
        <strain evidence="9">AH 44721</strain>
    </source>
</reference>
<dbReference type="SUPFAM" id="SSF47113">
    <property type="entry name" value="Histone-fold"/>
    <property type="match status" value="1"/>
</dbReference>
<keyword evidence="2" id="KW-0805">Transcription regulation</keyword>
<dbReference type="GO" id="GO:0001228">
    <property type="term" value="F:DNA-binding transcription activator activity, RNA polymerase II-specific"/>
    <property type="evidence" value="ECO:0007669"/>
    <property type="project" value="TreeGrafter"/>
</dbReference>
<evidence type="ECO:0000256" key="5">
    <source>
        <dbReference type="ARBA" id="ARBA00023242"/>
    </source>
</evidence>
<dbReference type="InterPro" id="IPR050568">
    <property type="entry name" value="Transcr_DNA_Rep_Reg"/>
</dbReference>
<feature type="region of interest" description="Disordered" evidence="7">
    <location>
        <begin position="126"/>
        <end position="216"/>
    </location>
</feature>
<evidence type="ECO:0000256" key="3">
    <source>
        <dbReference type="ARBA" id="ARBA00023125"/>
    </source>
</evidence>
<evidence type="ECO:0000256" key="6">
    <source>
        <dbReference type="ARBA" id="ARBA00038129"/>
    </source>
</evidence>
<feature type="domain" description="Transcription factor CBF/NF-Y/archaeal histone" evidence="8">
    <location>
        <begin position="44"/>
        <end position="106"/>
    </location>
</feature>
<keyword evidence="4" id="KW-0804">Transcription</keyword>
<proteinExistence type="inferred from homology"/>
<dbReference type="GO" id="GO:0000978">
    <property type="term" value="F:RNA polymerase II cis-regulatory region sequence-specific DNA binding"/>
    <property type="evidence" value="ECO:0007669"/>
    <property type="project" value="TreeGrafter"/>
</dbReference>
<dbReference type="PANTHER" id="PTHR10252:SF8">
    <property type="entry name" value="NUCLEAR TRANSCRIPTION FACTOR Y SUBUNIT GAMMA"/>
    <property type="match status" value="1"/>
</dbReference>
<keyword evidence="5" id="KW-0539">Nucleus</keyword>
<sequence>MSSHQQQQPYVQAGEPLNDFLRSFWQRQIDAAEQETPDYRHPPLPLARIKKVMKSDPDVKMIAADAPILFCKACEIFIAEITARAFIVADSNKRRTLSRADIAKALSKADQFDFLIDIVPREEAGFGSPMNGGSGSGGAGGAGGGAGSGGTGGAAGGAGAPKKGSGTSSGKDHSGSTQEEQDIHGSDSTMRSSETLEELDVLLVSRHHSPQHGSLS</sequence>
<dbReference type="PANTHER" id="PTHR10252">
    <property type="entry name" value="HISTONE-LIKE TRANSCRIPTION FACTOR CCAAT-RELATED"/>
    <property type="match status" value="1"/>
</dbReference>
<dbReference type="EMBL" id="JADNYJ010000163">
    <property type="protein sequence ID" value="KAF8878021.1"/>
    <property type="molecule type" value="Genomic_DNA"/>
</dbReference>
<feature type="compositionally biased region" description="Low complexity" evidence="7">
    <location>
        <begin position="160"/>
        <end position="169"/>
    </location>
</feature>
<dbReference type="Pfam" id="PF00808">
    <property type="entry name" value="CBFD_NFYB_HMF"/>
    <property type="match status" value="1"/>
</dbReference>
<gene>
    <name evidence="9" type="ORF">CPB84DRAFT_352745</name>
</gene>
<dbReference type="AlphaFoldDB" id="A0A9P5NC17"/>
<comment type="caution">
    <text evidence="9">The sequence shown here is derived from an EMBL/GenBank/DDBJ whole genome shotgun (WGS) entry which is preliminary data.</text>
</comment>
<dbReference type="Gene3D" id="1.10.20.10">
    <property type="entry name" value="Histone, subunit A"/>
    <property type="match status" value="1"/>
</dbReference>
<dbReference type="CDD" id="cd22908">
    <property type="entry name" value="HFD_NFYC-like"/>
    <property type="match status" value="1"/>
</dbReference>
<feature type="compositionally biased region" description="Gly residues" evidence="7">
    <location>
        <begin position="130"/>
        <end position="159"/>
    </location>
</feature>
<comment type="similarity">
    <text evidence="6">Belongs to the NFYC/HAP5 subunit family.</text>
</comment>
<dbReference type="GO" id="GO:0016602">
    <property type="term" value="C:CCAAT-binding factor complex"/>
    <property type="evidence" value="ECO:0007669"/>
    <property type="project" value="TreeGrafter"/>
</dbReference>
<organism evidence="9 10">
    <name type="scientific">Gymnopilus junonius</name>
    <name type="common">Spectacular rustgill mushroom</name>
    <name type="synonym">Gymnopilus spectabilis subsp. junonius</name>
    <dbReference type="NCBI Taxonomy" id="109634"/>
    <lineage>
        <taxon>Eukaryota</taxon>
        <taxon>Fungi</taxon>
        <taxon>Dikarya</taxon>
        <taxon>Basidiomycota</taxon>
        <taxon>Agaricomycotina</taxon>
        <taxon>Agaricomycetes</taxon>
        <taxon>Agaricomycetidae</taxon>
        <taxon>Agaricales</taxon>
        <taxon>Agaricineae</taxon>
        <taxon>Hymenogastraceae</taxon>
        <taxon>Gymnopilus</taxon>
    </lineage>
</organism>
<name>A0A9P5NC17_GYMJU</name>
<evidence type="ECO:0000256" key="1">
    <source>
        <dbReference type="ARBA" id="ARBA00004123"/>
    </source>
</evidence>
<protein>
    <submittedName>
        <fullName evidence="9">Histone-fold-containing protein</fullName>
    </submittedName>
</protein>
<evidence type="ECO:0000313" key="9">
    <source>
        <dbReference type="EMBL" id="KAF8878021.1"/>
    </source>
</evidence>
<evidence type="ECO:0000256" key="4">
    <source>
        <dbReference type="ARBA" id="ARBA00023163"/>
    </source>
</evidence>
<dbReference type="InterPro" id="IPR009072">
    <property type="entry name" value="Histone-fold"/>
</dbReference>
<dbReference type="InterPro" id="IPR003958">
    <property type="entry name" value="CBFA_NFYB_domain"/>
</dbReference>
<dbReference type="FunFam" id="1.10.20.10:FF:000006">
    <property type="entry name" value="Nuclear transcription factor Y subunit gamma"/>
    <property type="match status" value="1"/>
</dbReference>
<evidence type="ECO:0000259" key="8">
    <source>
        <dbReference type="Pfam" id="PF00808"/>
    </source>
</evidence>
<comment type="subcellular location">
    <subcellularLocation>
        <location evidence="1">Nucleus</location>
    </subcellularLocation>
</comment>
<accession>A0A9P5NC17</accession>
<dbReference type="OrthoDB" id="1272441at2759"/>
<evidence type="ECO:0000256" key="2">
    <source>
        <dbReference type="ARBA" id="ARBA00023015"/>
    </source>
</evidence>
<dbReference type="Proteomes" id="UP000724874">
    <property type="component" value="Unassembled WGS sequence"/>
</dbReference>
<evidence type="ECO:0000256" key="7">
    <source>
        <dbReference type="SAM" id="MobiDB-lite"/>
    </source>
</evidence>
<keyword evidence="10" id="KW-1185">Reference proteome</keyword>
<dbReference type="GO" id="GO:0046982">
    <property type="term" value="F:protein heterodimerization activity"/>
    <property type="evidence" value="ECO:0007669"/>
    <property type="project" value="InterPro"/>
</dbReference>
<evidence type="ECO:0000313" key="10">
    <source>
        <dbReference type="Proteomes" id="UP000724874"/>
    </source>
</evidence>
<keyword evidence="3" id="KW-0238">DNA-binding</keyword>